<gene>
    <name evidence="1" type="ORF">DWU98_01695</name>
</gene>
<evidence type="ECO:0000313" key="2">
    <source>
        <dbReference type="Proteomes" id="UP000254258"/>
    </source>
</evidence>
<reference evidence="1 2" key="1">
    <citation type="submission" date="2018-07" db="EMBL/GenBank/DDBJ databases">
        <title>Dyella monticola sp. nov. and Dyella psychrodurans sp. nov. isolated from monsoon evergreen broad-leaved forest soil of Dinghu Mountain, China.</title>
        <authorList>
            <person name="Gao Z."/>
            <person name="Qiu L."/>
        </authorList>
    </citation>
    <scope>NUCLEOTIDE SEQUENCE [LARGE SCALE GENOMIC DNA]</scope>
    <source>
        <strain evidence="1 2">4G-K06</strain>
    </source>
</reference>
<organism evidence="1 2">
    <name type="scientific">Dyella monticola</name>
    <dbReference type="NCBI Taxonomy" id="1927958"/>
    <lineage>
        <taxon>Bacteria</taxon>
        <taxon>Pseudomonadati</taxon>
        <taxon>Pseudomonadota</taxon>
        <taxon>Gammaproteobacteria</taxon>
        <taxon>Lysobacterales</taxon>
        <taxon>Rhodanobacteraceae</taxon>
        <taxon>Dyella</taxon>
    </lineage>
</organism>
<dbReference type="Pfam" id="PF10720">
    <property type="entry name" value="DUF2515"/>
    <property type="match status" value="1"/>
</dbReference>
<dbReference type="Proteomes" id="UP000254258">
    <property type="component" value="Unassembled WGS sequence"/>
</dbReference>
<comment type="caution">
    <text evidence="1">The sequence shown here is derived from an EMBL/GenBank/DDBJ whole genome shotgun (WGS) entry which is preliminary data.</text>
</comment>
<accession>A0A370X8G1</accession>
<dbReference type="EMBL" id="QRBE01000001">
    <property type="protein sequence ID" value="RDS84704.1"/>
    <property type="molecule type" value="Genomic_DNA"/>
</dbReference>
<protein>
    <submittedName>
        <fullName evidence="1">Uncharacterized protein</fullName>
    </submittedName>
</protein>
<dbReference type="RefSeq" id="WP_115493732.1">
    <property type="nucleotide sequence ID" value="NZ_QRBE01000001.1"/>
</dbReference>
<name>A0A370X8G1_9GAMM</name>
<dbReference type="AlphaFoldDB" id="A0A370X8G1"/>
<dbReference type="InterPro" id="IPR019658">
    <property type="entry name" value="DUF2515"/>
</dbReference>
<proteinExistence type="predicted"/>
<evidence type="ECO:0000313" key="1">
    <source>
        <dbReference type="EMBL" id="RDS84704.1"/>
    </source>
</evidence>
<keyword evidence="2" id="KW-1185">Reference proteome</keyword>
<sequence length="332" mass="36859">MTCGDPNCSICYPARKAQRKPSEESKRDCIDCWRNLQKRAEPIASASDPVARNRRINAAYAKLWIDDRRFQWTGLAAFASKQVGCGLLNAAQMVQRAAAERQFATCHPVLASQLAMNSSNVSLWAQGINDQAAGAGADKVYQMLAMGNATLFLDIWPIHMFYKEFGLARLKECLGERAALEGFVWWPPGSKVGFGRVRAEIIEGFEAIDAGRTNVGVERLAHHEQINILQPVIHDDPIFSSLMRANQFAWALHFASGSPQEIQLVLSNQCTVNGHSIPQESFSNSPRANLADPTQRMGFVLHAAERFDRLLHDPLERHMVENSLYIIAAGGQ</sequence>